<sequence>MFDLHWEVAGFIEDDPIGRHSQQSLKRRCNEKIAYISKPWFTLANLQELLVRKVTVFLNNPLYELDPMENNNNRMLKELARTGPNIRAQVQTYTLVAQPVMFTTWGEMKRMFLEKFFPTSRTTTIRKDIWGIRASNLGSSVFAVVSATSLRLCALVPQEGGKFYRRQSDRETSLTRFLNLLIENFVLAICLGMVGCGDFMRHPIFLKQGSHGFAVEGTALVTFERLWNTKPVENIGLENVHYYFGIIGLGHNGFYPS</sequence>
<dbReference type="EMBL" id="QJKJ01003484">
    <property type="protein sequence ID" value="RDX98269.1"/>
    <property type="molecule type" value="Genomic_DNA"/>
</dbReference>
<dbReference type="AlphaFoldDB" id="A0A371H650"/>
<name>A0A371H650_MUCPR</name>
<keyword evidence="2" id="KW-1185">Reference proteome</keyword>
<accession>A0A371H650</accession>
<gene>
    <name evidence="1" type="ORF">CR513_18838</name>
</gene>
<comment type="caution">
    <text evidence="1">The sequence shown here is derived from an EMBL/GenBank/DDBJ whole genome shotgun (WGS) entry which is preliminary data.</text>
</comment>
<proteinExistence type="predicted"/>
<dbReference type="Proteomes" id="UP000257109">
    <property type="component" value="Unassembled WGS sequence"/>
</dbReference>
<dbReference type="OrthoDB" id="1460397at2759"/>
<feature type="non-terminal residue" evidence="1">
    <location>
        <position position="1"/>
    </location>
</feature>
<protein>
    <submittedName>
        <fullName evidence="1">Uncharacterized protein</fullName>
    </submittedName>
</protein>
<reference evidence="1" key="1">
    <citation type="submission" date="2018-05" db="EMBL/GenBank/DDBJ databases">
        <title>Draft genome of Mucuna pruriens seed.</title>
        <authorList>
            <person name="Nnadi N.E."/>
            <person name="Vos R."/>
            <person name="Hasami M.H."/>
            <person name="Devisetty U.K."/>
            <person name="Aguiy J.C."/>
        </authorList>
    </citation>
    <scope>NUCLEOTIDE SEQUENCE [LARGE SCALE GENOMIC DNA]</scope>
    <source>
        <strain evidence="1">JCA_2017</strain>
    </source>
</reference>
<evidence type="ECO:0000313" key="1">
    <source>
        <dbReference type="EMBL" id="RDX98269.1"/>
    </source>
</evidence>
<organism evidence="1 2">
    <name type="scientific">Mucuna pruriens</name>
    <name type="common">Velvet bean</name>
    <name type="synonym">Dolichos pruriens</name>
    <dbReference type="NCBI Taxonomy" id="157652"/>
    <lineage>
        <taxon>Eukaryota</taxon>
        <taxon>Viridiplantae</taxon>
        <taxon>Streptophyta</taxon>
        <taxon>Embryophyta</taxon>
        <taxon>Tracheophyta</taxon>
        <taxon>Spermatophyta</taxon>
        <taxon>Magnoliopsida</taxon>
        <taxon>eudicotyledons</taxon>
        <taxon>Gunneridae</taxon>
        <taxon>Pentapetalae</taxon>
        <taxon>rosids</taxon>
        <taxon>fabids</taxon>
        <taxon>Fabales</taxon>
        <taxon>Fabaceae</taxon>
        <taxon>Papilionoideae</taxon>
        <taxon>50 kb inversion clade</taxon>
        <taxon>NPAAA clade</taxon>
        <taxon>indigoferoid/millettioid clade</taxon>
        <taxon>Phaseoleae</taxon>
        <taxon>Mucuna</taxon>
    </lineage>
</organism>
<evidence type="ECO:0000313" key="2">
    <source>
        <dbReference type="Proteomes" id="UP000257109"/>
    </source>
</evidence>